<sequence>MPVEGTWDLSIATPIGKIKAVVELLRTDGVLTGTAHGAGEEIPLTDVAVDGGRLSWKQSVTKPMRLNLAFAVTVDGDTLTGTSRAGRLPASKVTGRRRTAPATTGL</sequence>
<dbReference type="EMBL" id="JAFLRJ010000339">
    <property type="protein sequence ID" value="MBO0515915.1"/>
    <property type="molecule type" value="Genomic_DNA"/>
</dbReference>
<feature type="region of interest" description="Disordered" evidence="1">
    <location>
        <begin position="80"/>
        <end position="106"/>
    </location>
</feature>
<gene>
    <name evidence="2" type="ORF">J0695_29670</name>
</gene>
<comment type="caution">
    <text evidence="2">The sequence shown here is derived from an EMBL/GenBank/DDBJ whole genome shotgun (WGS) entry which is preliminary data.</text>
</comment>
<protein>
    <submittedName>
        <fullName evidence="2">Uncharacterized protein</fullName>
    </submittedName>
</protein>
<dbReference type="AlphaFoldDB" id="A0A939JL20"/>
<accession>A0A939JL20</accession>
<reference evidence="2" key="1">
    <citation type="submission" date="2021-03" db="EMBL/GenBank/DDBJ databases">
        <title>Streptomyces poriferae sp. nov., a novel marine sponge-derived Actinobacteria species with anti-MRSA activity.</title>
        <authorList>
            <person name="Sandoval-Powers M."/>
            <person name="Kralova S."/>
            <person name="Nguyen G.-S."/>
            <person name="Fawwal D."/>
            <person name="Degnes K."/>
            <person name="Klinkenberg G."/>
            <person name="Sletta H."/>
            <person name="Wentzel A."/>
            <person name="Liles M.R."/>
        </authorList>
    </citation>
    <scope>NUCLEOTIDE SEQUENCE</scope>
    <source>
        <strain evidence="2">DSM 41794</strain>
    </source>
</reference>
<proteinExistence type="predicted"/>
<evidence type="ECO:0000313" key="2">
    <source>
        <dbReference type="EMBL" id="MBO0515915.1"/>
    </source>
</evidence>
<name>A0A939JL20_9ACTN</name>
<evidence type="ECO:0000256" key="1">
    <source>
        <dbReference type="SAM" id="MobiDB-lite"/>
    </source>
</evidence>
<dbReference type="RefSeq" id="WP_206967173.1">
    <property type="nucleotide sequence ID" value="NZ_BAAAJJ010000016.1"/>
</dbReference>
<evidence type="ECO:0000313" key="3">
    <source>
        <dbReference type="Proteomes" id="UP000664167"/>
    </source>
</evidence>
<dbReference type="Proteomes" id="UP000664167">
    <property type="component" value="Unassembled WGS sequence"/>
</dbReference>
<keyword evidence="3" id="KW-1185">Reference proteome</keyword>
<organism evidence="2 3">
    <name type="scientific">Streptomyces beijiangensis</name>
    <dbReference type="NCBI Taxonomy" id="163361"/>
    <lineage>
        <taxon>Bacteria</taxon>
        <taxon>Bacillati</taxon>
        <taxon>Actinomycetota</taxon>
        <taxon>Actinomycetes</taxon>
        <taxon>Kitasatosporales</taxon>
        <taxon>Streptomycetaceae</taxon>
        <taxon>Streptomyces</taxon>
    </lineage>
</organism>